<accession>A0A6B8M7Y1</accession>
<dbReference type="Pfam" id="PF04773">
    <property type="entry name" value="FecR"/>
    <property type="match status" value="1"/>
</dbReference>
<dbReference type="AlphaFoldDB" id="A0A6B8M7Y1"/>
<evidence type="ECO:0000256" key="1">
    <source>
        <dbReference type="SAM" id="MobiDB-lite"/>
    </source>
</evidence>
<dbReference type="KEGG" id="mpar:F7D14_15050"/>
<evidence type="ECO:0000256" key="2">
    <source>
        <dbReference type="SAM" id="SignalP"/>
    </source>
</evidence>
<reference evidence="4 5" key="1">
    <citation type="submission" date="2019-09" db="EMBL/GenBank/DDBJ databases">
        <title>Isolation and complete genome sequencing of Methylocystis species.</title>
        <authorList>
            <person name="Rumah B.L."/>
            <person name="Stead C.E."/>
            <person name="Stevens B.C."/>
            <person name="Minton N.P."/>
            <person name="Grosse-Honebrink A."/>
            <person name="Zhang Y."/>
        </authorList>
    </citation>
    <scope>NUCLEOTIDE SEQUENCE [LARGE SCALE GENOMIC DNA]</scope>
    <source>
        <strain evidence="4 5">BRCS2</strain>
    </source>
</reference>
<evidence type="ECO:0000259" key="3">
    <source>
        <dbReference type="Pfam" id="PF04773"/>
    </source>
</evidence>
<dbReference type="InterPro" id="IPR006860">
    <property type="entry name" value="FecR"/>
</dbReference>
<proteinExistence type="predicted"/>
<feature type="chain" id="PRO_5025332436" description="FecR protein domain-containing protein" evidence="2">
    <location>
        <begin position="23"/>
        <end position="281"/>
    </location>
</feature>
<evidence type="ECO:0000313" key="5">
    <source>
        <dbReference type="Proteomes" id="UP000422569"/>
    </source>
</evidence>
<dbReference type="Proteomes" id="UP000422569">
    <property type="component" value="Chromosome"/>
</dbReference>
<keyword evidence="2" id="KW-0732">Signal</keyword>
<evidence type="ECO:0000313" key="4">
    <source>
        <dbReference type="EMBL" id="QGM98666.1"/>
    </source>
</evidence>
<gene>
    <name evidence="4" type="ORF">F7D14_15050</name>
</gene>
<feature type="region of interest" description="Disordered" evidence="1">
    <location>
        <begin position="206"/>
        <end position="238"/>
    </location>
</feature>
<feature type="signal peptide" evidence="2">
    <location>
        <begin position="1"/>
        <end position="22"/>
    </location>
</feature>
<keyword evidence="5" id="KW-1185">Reference proteome</keyword>
<protein>
    <recommendedName>
        <fullName evidence="3">FecR protein domain-containing protein</fullName>
    </recommendedName>
</protein>
<organism evidence="4 5">
    <name type="scientific">Methylocystis parvus</name>
    <dbReference type="NCBI Taxonomy" id="134"/>
    <lineage>
        <taxon>Bacteria</taxon>
        <taxon>Pseudomonadati</taxon>
        <taxon>Pseudomonadota</taxon>
        <taxon>Alphaproteobacteria</taxon>
        <taxon>Hyphomicrobiales</taxon>
        <taxon>Methylocystaceae</taxon>
        <taxon>Methylocystis</taxon>
    </lineage>
</organism>
<feature type="domain" description="FecR protein" evidence="3">
    <location>
        <begin position="58"/>
        <end position="144"/>
    </location>
</feature>
<name>A0A6B8M7Y1_9HYPH</name>
<feature type="region of interest" description="Disordered" evidence="1">
    <location>
        <begin position="250"/>
        <end position="281"/>
    </location>
</feature>
<dbReference type="RefSeq" id="WP_016919039.1">
    <property type="nucleotide sequence ID" value="NZ_CP044331.1"/>
</dbReference>
<sequence>MKKISLLPLASAFALAAFPAAAEKVGNVGAVNVAAHGTPPGAAKRPLAVGLGVEKRERIETTGAGSAQIVFNDSSTMTVGRNSSVVIDDFVYNGSNGSQGVSVAKGVMRFVGGGVSHGSGATLKTPTASIGVRGGSVLVRIGGECEALIVHQNGVAEVAGAGGSQTLNRPGFGVCARSGGVSEPFRVPGETIASLNAQMASQIGQSGGAKVKPKNSDANFALGDTPPPSVEPSPGLDALGPVWAGNAIVQSRTNVENQPAPPVVVEEQEYYPEYPGEEQWR</sequence>
<dbReference type="EMBL" id="CP044331">
    <property type="protein sequence ID" value="QGM98666.1"/>
    <property type="molecule type" value="Genomic_DNA"/>
</dbReference>